<keyword evidence="2" id="KW-1185">Reference proteome</keyword>
<reference evidence="1" key="1">
    <citation type="submission" date="2022-12" db="EMBL/GenBank/DDBJ databases">
        <title>Genome Sequence of Lasiodiplodia mahajangana.</title>
        <authorList>
            <person name="Buettner E."/>
        </authorList>
    </citation>
    <scope>NUCLEOTIDE SEQUENCE</scope>
    <source>
        <strain evidence="1">VT137</strain>
    </source>
</reference>
<name>A0ACC2JK33_9PEZI</name>
<protein>
    <submittedName>
        <fullName evidence="1">Uncharacterized protein</fullName>
    </submittedName>
</protein>
<evidence type="ECO:0000313" key="1">
    <source>
        <dbReference type="EMBL" id="KAJ8127689.1"/>
    </source>
</evidence>
<organism evidence="1 2">
    <name type="scientific">Lasiodiplodia mahajangana</name>
    <dbReference type="NCBI Taxonomy" id="1108764"/>
    <lineage>
        <taxon>Eukaryota</taxon>
        <taxon>Fungi</taxon>
        <taxon>Dikarya</taxon>
        <taxon>Ascomycota</taxon>
        <taxon>Pezizomycotina</taxon>
        <taxon>Dothideomycetes</taxon>
        <taxon>Dothideomycetes incertae sedis</taxon>
        <taxon>Botryosphaeriales</taxon>
        <taxon>Botryosphaeriaceae</taxon>
        <taxon>Lasiodiplodia</taxon>
    </lineage>
</organism>
<comment type="caution">
    <text evidence="1">The sequence shown here is derived from an EMBL/GenBank/DDBJ whole genome shotgun (WGS) entry which is preliminary data.</text>
</comment>
<dbReference type="EMBL" id="JAPUUL010001333">
    <property type="protein sequence ID" value="KAJ8127689.1"/>
    <property type="molecule type" value="Genomic_DNA"/>
</dbReference>
<evidence type="ECO:0000313" key="2">
    <source>
        <dbReference type="Proteomes" id="UP001153332"/>
    </source>
</evidence>
<sequence length="977" mass="107993">MRMANEEEAVITSLFSLTGVATEFELQLDDAVAVIGLATQVLPAMEGDVPSSIAFSLWHFKHKSIETSPSERANRTFTWDSLVHALPYLPSTAIDLLLTNPESIERNASLLLASAVRHGHDILTEKCLEYITPDAQLLFDLLRICSCLENGYVSVFQAMPDQGRLILGAEQKNQVMKDLFCRAVRYGHLQLVDYLLGFDIGLTKSESLEMVFVATDTGQIHVVQQLAKIYTATLSAGTSTQNSPLHCASAHNFLGIARILIACGASISEKGEDGDTPVHIAARLGHLEMVKLLIDANGKELKRRMSASLSGNTEESGVTEEPKSQLVIEGPLNCDDALVIENSDGSIPIEVAIRSGNKAVAALLIKSAPQSVLFSRELLHITSLCGNLHLLKCLLEVQGLDKDRKDKRGMTALTLACTMGHVDVVQELIEQGAEAWPSHVDEDQLPPGKPVLNKTLLAVALRGNKVLITALLDAGADINTTSWGERTPLHICAYRNHEEAVRLLLIRGADRSVLDSVKDSPLADATSQCHLGIMRLLLEAGERYPLNGFHCPLIELTEKGKKDALEVILKHQEEFRGSEVLAKCFYIALRNDNSAIVSLLLDHDADPNAETVKRYHGNAIHECALYGNIKMARVLLDYPGGVKGNKVNSLTSQYHTPLIAAVARSYRRPRRWLYQAEKADNERLSKQQKMVEFLRERGGDTKIIGGRFGTMLNAAAAQAQPSLVTYILDKVGFNVGDVDHEGRSAAHAACSGLNDLDSVEILDLLSKRAGYSDLLWTPDKHGRLPLHFACGGQRQEVLRYLLSDKSKEDKFRQCDNDGWTPLHWACRGWSSLCARYLLKKHASADIDKATKEGWKPWDVAVFHRNTDFSFLMNEQSPMRDADYKVKIGGRPWAATCDSCYCPDFDLCFKCFSMSAKCHEEGHEFRLREGDHKLEEDRAVEKDKAAEVTSGTSENLVDQCLGSDHMSEGSDIFDYVWD</sequence>
<dbReference type="Proteomes" id="UP001153332">
    <property type="component" value="Unassembled WGS sequence"/>
</dbReference>
<accession>A0ACC2JK33</accession>
<proteinExistence type="predicted"/>
<gene>
    <name evidence="1" type="ORF">O1611_g5947</name>
</gene>